<feature type="binding site" evidence="15">
    <location>
        <position position="194"/>
    </location>
    <ligand>
        <name>NAD(+)</name>
        <dbReference type="ChEBI" id="CHEBI:57540"/>
    </ligand>
</feature>
<dbReference type="Gene3D" id="2.40.50.140">
    <property type="entry name" value="Nucleic acid-binding proteins"/>
    <property type="match status" value="1"/>
</dbReference>
<dbReference type="InterPro" id="IPR013840">
    <property type="entry name" value="DNAligase_N"/>
</dbReference>
<dbReference type="EMBL" id="LANI01000002">
    <property type="protein sequence ID" value="KKJ78451.1"/>
    <property type="molecule type" value="Genomic_DNA"/>
</dbReference>
<evidence type="ECO:0000313" key="18">
    <source>
        <dbReference type="EMBL" id="KKJ78451.1"/>
    </source>
</evidence>
<evidence type="ECO:0000256" key="4">
    <source>
        <dbReference type="ARBA" id="ARBA00022598"/>
    </source>
</evidence>
<evidence type="ECO:0000256" key="11">
    <source>
        <dbReference type="ARBA" id="ARBA00023204"/>
    </source>
</evidence>
<keyword evidence="4 15" id="KW-0436">Ligase</keyword>
<dbReference type="OrthoDB" id="9759736at2"/>
<dbReference type="InterPro" id="IPR036420">
    <property type="entry name" value="BRCT_dom_sf"/>
</dbReference>
<evidence type="ECO:0000256" key="10">
    <source>
        <dbReference type="ARBA" id="ARBA00023027"/>
    </source>
</evidence>
<dbReference type="GO" id="GO:0003911">
    <property type="term" value="F:DNA ligase (NAD+) activity"/>
    <property type="evidence" value="ECO:0007669"/>
    <property type="project" value="UniProtKB-UniRule"/>
</dbReference>
<feature type="binding site" evidence="15">
    <location>
        <position position="451"/>
    </location>
    <ligand>
        <name>Zn(2+)</name>
        <dbReference type="ChEBI" id="CHEBI:29105"/>
    </ligand>
</feature>
<evidence type="ECO:0000313" key="19">
    <source>
        <dbReference type="Proteomes" id="UP000034491"/>
    </source>
</evidence>
<comment type="cofactor">
    <cofactor evidence="15">
        <name>Mg(2+)</name>
        <dbReference type="ChEBI" id="CHEBI:18420"/>
    </cofactor>
    <cofactor evidence="15">
        <name>Mn(2+)</name>
        <dbReference type="ChEBI" id="CHEBI:29035"/>
    </cofactor>
</comment>
<dbReference type="Pfam" id="PF03120">
    <property type="entry name" value="OB_DNA_ligase"/>
    <property type="match status" value="1"/>
</dbReference>
<dbReference type="InterPro" id="IPR013839">
    <property type="entry name" value="DNAligase_adenylation"/>
</dbReference>
<proteinExistence type="inferred from homology"/>
<evidence type="ECO:0000256" key="15">
    <source>
        <dbReference type="HAMAP-Rule" id="MF_01588"/>
    </source>
</evidence>
<feature type="binding site" evidence="15">
    <location>
        <begin position="100"/>
        <end position="101"/>
    </location>
    <ligand>
        <name>NAD(+)</name>
        <dbReference type="ChEBI" id="CHEBI:57540"/>
    </ligand>
</feature>
<dbReference type="Gene3D" id="3.40.50.10190">
    <property type="entry name" value="BRCT domain"/>
    <property type="match status" value="1"/>
</dbReference>
<evidence type="ECO:0000256" key="16">
    <source>
        <dbReference type="RuleBase" id="RU000618"/>
    </source>
</evidence>
<dbReference type="InterPro" id="IPR018239">
    <property type="entry name" value="DNA_ligase_AS"/>
</dbReference>
<accession>A0A0M2R9V4</accession>
<comment type="similarity">
    <text evidence="14 15">Belongs to the NAD-dependent DNA ligase family. LigA subfamily.</text>
</comment>
<reference evidence="18 19" key="1">
    <citation type="submission" date="2015-03" db="EMBL/GenBank/DDBJ databases">
        <title>Genome sequence of Kiloniella sp. P1-1, isolated from the gut microflora of Pacific white shrimp, Penaeus vannamei.</title>
        <authorList>
            <person name="Shao Z."/>
            <person name="Wang L."/>
            <person name="Li X."/>
        </authorList>
    </citation>
    <scope>NUCLEOTIDE SEQUENCE [LARGE SCALE GENOMIC DNA]</scope>
    <source>
        <strain evidence="18 19">P1-1</strain>
    </source>
</reference>
<comment type="catalytic activity">
    <reaction evidence="13 15 16">
        <text>NAD(+) + (deoxyribonucleotide)n-3'-hydroxyl + 5'-phospho-(deoxyribonucleotide)m = (deoxyribonucleotide)n+m + AMP + beta-nicotinamide D-nucleotide.</text>
        <dbReference type="EC" id="6.5.1.2"/>
    </reaction>
</comment>
<keyword evidence="11 15" id="KW-0234">DNA repair</keyword>
<dbReference type="FunFam" id="2.40.50.140:FF:000012">
    <property type="entry name" value="DNA ligase"/>
    <property type="match status" value="1"/>
</dbReference>
<dbReference type="HAMAP" id="MF_01588">
    <property type="entry name" value="DNA_ligase_A"/>
    <property type="match status" value="1"/>
</dbReference>
<protein>
    <recommendedName>
        <fullName evidence="3 15">DNA ligase</fullName>
        <ecNumber evidence="2 15">6.5.1.2</ecNumber>
    </recommendedName>
    <alternativeName>
        <fullName evidence="15">Polydeoxyribonucleotide synthase [NAD(+)]</fullName>
    </alternativeName>
</protein>
<dbReference type="InterPro" id="IPR001357">
    <property type="entry name" value="BRCT_dom"/>
</dbReference>
<dbReference type="PANTHER" id="PTHR23389">
    <property type="entry name" value="CHROMOSOME TRANSMISSION FIDELITY FACTOR 18"/>
    <property type="match status" value="1"/>
</dbReference>
<evidence type="ECO:0000256" key="13">
    <source>
        <dbReference type="ARBA" id="ARBA00034005"/>
    </source>
</evidence>
<dbReference type="RefSeq" id="WP_046503115.1">
    <property type="nucleotide sequence ID" value="NZ_LANI01000002.1"/>
</dbReference>
<name>A0A0M2R9V4_9PROT</name>
<dbReference type="GO" id="GO:0006281">
    <property type="term" value="P:DNA repair"/>
    <property type="evidence" value="ECO:0007669"/>
    <property type="project" value="UniProtKB-KW"/>
</dbReference>
<evidence type="ECO:0000256" key="2">
    <source>
        <dbReference type="ARBA" id="ARBA00012722"/>
    </source>
</evidence>
<dbReference type="FunFam" id="1.10.150.20:FF:000007">
    <property type="entry name" value="DNA ligase"/>
    <property type="match status" value="1"/>
</dbReference>
<dbReference type="PROSITE" id="PS50172">
    <property type="entry name" value="BRCT"/>
    <property type="match status" value="1"/>
</dbReference>
<dbReference type="SUPFAM" id="SSF56091">
    <property type="entry name" value="DNA ligase/mRNA capping enzyme, catalytic domain"/>
    <property type="match status" value="1"/>
</dbReference>
<feature type="binding site" evidence="15">
    <location>
        <position position="333"/>
    </location>
    <ligand>
        <name>NAD(+)</name>
        <dbReference type="ChEBI" id="CHEBI:57540"/>
    </ligand>
</feature>
<dbReference type="Gene3D" id="6.20.10.30">
    <property type="match status" value="1"/>
</dbReference>
<dbReference type="InterPro" id="IPR001679">
    <property type="entry name" value="DNA_ligase"/>
</dbReference>
<organism evidence="18 19">
    <name type="scientific">Kiloniella litopenaei</name>
    <dbReference type="NCBI Taxonomy" id="1549748"/>
    <lineage>
        <taxon>Bacteria</taxon>
        <taxon>Pseudomonadati</taxon>
        <taxon>Pseudomonadota</taxon>
        <taxon>Alphaproteobacteria</taxon>
        <taxon>Rhodospirillales</taxon>
        <taxon>Kiloniellaceae</taxon>
        <taxon>Kiloniella</taxon>
    </lineage>
</organism>
<evidence type="ECO:0000256" key="7">
    <source>
        <dbReference type="ARBA" id="ARBA00022763"/>
    </source>
</evidence>
<keyword evidence="10 15" id="KW-0520">NAD</keyword>
<dbReference type="Gene3D" id="1.10.150.20">
    <property type="entry name" value="5' to 3' exonuclease, C-terminal subdomain"/>
    <property type="match status" value="2"/>
</dbReference>
<dbReference type="Pfam" id="PF01653">
    <property type="entry name" value="DNA_ligase_aden"/>
    <property type="match status" value="1"/>
</dbReference>
<keyword evidence="12 15" id="KW-0464">Manganese</keyword>
<evidence type="ECO:0000256" key="3">
    <source>
        <dbReference type="ARBA" id="ARBA00013308"/>
    </source>
</evidence>
<gene>
    <name evidence="15" type="primary">ligA</name>
    <name evidence="18" type="ORF">WH95_04010</name>
</gene>
<dbReference type="GO" id="GO:0006260">
    <property type="term" value="P:DNA replication"/>
    <property type="evidence" value="ECO:0007669"/>
    <property type="project" value="UniProtKB-KW"/>
</dbReference>
<dbReference type="Proteomes" id="UP000034491">
    <property type="component" value="Unassembled WGS sequence"/>
</dbReference>
<dbReference type="PROSITE" id="PS01056">
    <property type="entry name" value="DNA_LIGASE_N2"/>
    <property type="match status" value="1"/>
</dbReference>
<dbReference type="PANTHER" id="PTHR23389:SF9">
    <property type="entry name" value="DNA LIGASE"/>
    <property type="match status" value="1"/>
</dbReference>
<dbReference type="InterPro" id="IPR012340">
    <property type="entry name" value="NA-bd_OB-fold"/>
</dbReference>
<dbReference type="Pfam" id="PF12826">
    <property type="entry name" value="HHH_2"/>
    <property type="match status" value="1"/>
</dbReference>
<keyword evidence="19" id="KW-1185">Reference proteome</keyword>
<dbReference type="InterPro" id="IPR004150">
    <property type="entry name" value="NAD_DNA_ligase_OB"/>
</dbReference>
<dbReference type="NCBIfam" id="NF005932">
    <property type="entry name" value="PRK07956.1"/>
    <property type="match status" value="1"/>
</dbReference>
<evidence type="ECO:0000256" key="14">
    <source>
        <dbReference type="ARBA" id="ARBA00060881"/>
    </source>
</evidence>
<dbReference type="InterPro" id="IPR041663">
    <property type="entry name" value="DisA/LigA_HHH"/>
</dbReference>
<evidence type="ECO:0000259" key="17">
    <source>
        <dbReference type="PROSITE" id="PS50172"/>
    </source>
</evidence>
<dbReference type="AlphaFoldDB" id="A0A0M2R9V4"/>
<feature type="binding site" evidence="15">
    <location>
        <position position="134"/>
    </location>
    <ligand>
        <name>NAD(+)</name>
        <dbReference type="ChEBI" id="CHEBI:57540"/>
    </ligand>
</feature>
<dbReference type="SMART" id="SM00292">
    <property type="entry name" value="BRCT"/>
    <property type="match status" value="1"/>
</dbReference>
<dbReference type="CDD" id="cd00114">
    <property type="entry name" value="LIGANc"/>
    <property type="match status" value="1"/>
</dbReference>
<dbReference type="Pfam" id="PF00533">
    <property type="entry name" value="BRCT"/>
    <property type="match status" value="1"/>
</dbReference>
<feature type="binding site" evidence="15">
    <location>
        <position position="157"/>
    </location>
    <ligand>
        <name>NAD(+)</name>
        <dbReference type="ChEBI" id="CHEBI:57540"/>
    </ligand>
</feature>
<keyword evidence="5 15" id="KW-0235">DNA replication</keyword>
<evidence type="ECO:0000256" key="9">
    <source>
        <dbReference type="ARBA" id="ARBA00022842"/>
    </source>
</evidence>
<comment type="function">
    <text evidence="1 15">DNA ligase that catalyzes the formation of phosphodiester linkages between 5'-phosphoryl and 3'-hydroxyl groups in double-stranded DNA using NAD as a coenzyme and as the energy source for the reaction. It is essential for DNA replication and repair of damaged DNA.</text>
</comment>
<feature type="active site" description="N6-AMP-lysine intermediate" evidence="15">
    <location>
        <position position="136"/>
    </location>
</feature>
<sequence>MTKDTSTFSLFNPETERLSDDQAATELAHLATEIARHDALYYQNDEPELTDAAYDILRRRNEAIEKAFPHLVRKDSPTHKVGSAPSSGFSKIKHSVPMLSLGNAFADEDVAEFIARIKRFLGLGKDEEVNIFAEPKIDGLSCSIRYEKGTLVQAATRGDGAIGENITANVKTIASIPHQLNGTGYPDVVEIRGEVYMRRDRFLELNANQASTGGKTFANPRNAAAGSLRQLDPSITAARPLDFYAYAWGETSEPLGENLTDVRAKMESWGLPVNPGQLCASLDEILGYYRQIMTDRPDLNHEIDGIVYKVNRLDWQERLGFVSRAPRWAIAHKFPAERAITRLNQITIQVGRTGALTPVANLEPITVGGVVVSRATLHNRDEIERKDVREGDSIVIQRAGDVIPQVVEVILDKRPANSVPFLFPDHCPECGSQAIQEDGEVVTRCTGGLICPAQAVERLKHFVSRNAFDIEGLGDKQIKFFFEQGTIKSPADLFRLAENDRKSLTPLRNQPGWGRQSVENLYNAIESKRTIGLDRFIFALGIPQIGQATAKLMAKTCGTLERIEEITQLAHDPKSDALQELLSIDGIGASMAGDLIAFFNEPHNQEVIADLKAQINVEEFILEISSDSPVTGKTVVFTGKLQTMSRDEAKAKAESLGAKVSGSVSKKTDYVVAGADAGSKLKKAAELGVKTLSEEEWHTLVRQ</sequence>
<dbReference type="InterPro" id="IPR033136">
    <property type="entry name" value="DNA_ligase_CS"/>
</dbReference>
<evidence type="ECO:0000256" key="1">
    <source>
        <dbReference type="ARBA" id="ARBA00004067"/>
    </source>
</evidence>
<dbReference type="FunFam" id="3.30.470.30:FF:000001">
    <property type="entry name" value="DNA ligase"/>
    <property type="match status" value="1"/>
</dbReference>
<feature type="binding site" evidence="15">
    <location>
        <begin position="51"/>
        <end position="55"/>
    </location>
    <ligand>
        <name>NAD(+)</name>
        <dbReference type="ChEBI" id="CHEBI:57540"/>
    </ligand>
</feature>
<dbReference type="SUPFAM" id="SSF52113">
    <property type="entry name" value="BRCT domain"/>
    <property type="match status" value="1"/>
</dbReference>
<keyword evidence="7 15" id="KW-0227">DNA damage</keyword>
<dbReference type="SMART" id="SM00532">
    <property type="entry name" value="LIGANc"/>
    <property type="match status" value="1"/>
</dbReference>
<dbReference type="GO" id="GO:0046872">
    <property type="term" value="F:metal ion binding"/>
    <property type="evidence" value="ECO:0007669"/>
    <property type="project" value="UniProtKB-KW"/>
</dbReference>
<dbReference type="Pfam" id="PF03119">
    <property type="entry name" value="DNA_ligase_ZBD"/>
    <property type="match status" value="1"/>
</dbReference>
<dbReference type="STRING" id="1549748.WH95_04010"/>
<keyword evidence="9 15" id="KW-0460">Magnesium</keyword>
<dbReference type="InterPro" id="IPR010994">
    <property type="entry name" value="RuvA_2-like"/>
</dbReference>
<dbReference type="NCBIfam" id="TIGR00575">
    <property type="entry name" value="dnlj"/>
    <property type="match status" value="1"/>
</dbReference>
<dbReference type="EC" id="6.5.1.2" evidence="2 15"/>
<evidence type="ECO:0000256" key="8">
    <source>
        <dbReference type="ARBA" id="ARBA00022833"/>
    </source>
</evidence>
<keyword evidence="6 15" id="KW-0479">Metal-binding</keyword>
<dbReference type="PROSITE" id="PS01055">
    <property type="entry name" value="DNA_LIGASE_N1"/>
    <property type="match status" value="1"/>
</dbReference>
<dbReference type="SUPFAM" id="SSF50249">
    <property type="entry name" value="Nucleic acid-binding proteins"/>
    <property type="match status" value="1"/>
</dbReference>
<feature type="binding site" evidence="15">
    <location>
        <position position="309"/>
    </location>
    <ligand>
        <name>NAD(+)</name>
        <dbReference type="ChEBI" id="CHEBI:57540"/>
    </ligand>
</feature>
<dbReference type="PATRIC" id="fig|1549748.8.peg.1411"/>
<keyword evidence="8 15" id="KW-0862">Zinc</keyword>
<feature type="binding site" evidence="15">
    <location>
        <position position="427"/>
    </location>
    <ligand>
        <name>Zn(2+)</name>
        <dbReference type="ChEBI" id="CHEBI:29105"/>
    </ligand>
</feature>
<dbReference type="Gene3D" id="3.30.470.30">
    <property type="entry name" value="DNA ligase/mRNA capping enzyme"/>
    <property type="match status" value="1"/>
</dbReference>
<dbReference type="SUPFAM" id="SSF47781">
    <property type="entry name" value="RuvA domain 2-like"/>
    <property type="match status" value="1"/>
</dbReference>
<dbReference type="InterPro" id="IPR004149">
    <property type="entry name" value="Znf_DNAligase_C4"/>
</dbReference>
<dbReference type="GO" id="GO:0005829">
    <property type="term" value="C:cytosol"/>
    <property type="evidence" value="ECO:0007669"/>
    <property type="project" value="TreeGrafter"/>
</dbReference>
<feature type="binding site" evidence="15">
    <location>
        <position position="430"/>
    </location>
    <ligand>
        <name>Zn(2+)</name>
        <dbReference type="ChEBI" id="CHEBI:29105"/>
    </ligand>
</feature>
<evidence type="ECO:0000256" key="6">
    <source>
        <dbReference type="ARBA" id="ARBA00022723"/>
    </source>
</evidence>
<dbReference type="CDD" id="cd17748">
    <property type="entry name" value="BRCT_DNA_ligase_like"/>
    <property type="match status" value="1"/>
</dbReference>
<dbReference type="Gene3D" id="1.10.287.610">
    <property type="entry name" value="Helix hairpin bin"/>
    <property type="match status" value="1"/>
</dbReference>
<dbReference type="PIRSF" id="PIRSF001604">
    <property type="entry name" value="LigA"/>
    <property type="match status" value="1"/>
</dbReference>
<evidence type="ECO:0000256" key="12">
    <source>
        <dbReference type="ARBA" id="ARBA00023211"/>
    </source>
</evidence>
<comment type="caution">
    <text evidence="15">Lacks conserved residue(s) required for the propagation of feature annotation.</text>
</comment>
<evidence type="ECO:0000256" key="5">
    <source>
        <dbReference type="ARBA" id="ARBA00022705"/>
    </source>
</evidence>
<feature type="domain" description="BRCT" evidence="17">
    <location>
        <begin position="625"/>
        <end position="697"/>
    </location>
</feature>
<comment type="caution">
    <text evidence="18">The sequence shown here is derived from an EMBL/GenBank/DDBJ whole genome shotgun (WGS) entry which is preliminary data.</text>
</comment>